<evidence type="ECO:0000313" key="6">
    <source>
        <dbReference type="Proteomes" id="UP000597038"/>
    </source>
</evidence>
<keyword evidence="3" id="KW-1133">Transmembrane helix</keyword>
<evidence type="ECO:0000256" key="1">
    <source>
        <dbReference type="ARBA" id="ARBA00004651"/>
    </source>
</evidence>
<gene>
    <name evidence="5" type="ORF">I9026_13145</name>
</gene>
<reference evidence="5 6" key="1">
    <citation type="submission" date="2020-12" db="EMBL/GenBank/DDBJ databases">
        <title>Genomic analysis of Staphylococcus felis from a cat with skin infection.</title>
        <authorList>
            <person name="Aslantas O."/>
            <person name="Keskin O."/>
            <person name="Buyukaltay K."/>
            <person name="Gullu Yucetepe A."/>
        </authorList>
    </citation>
    <scope>NUCLEOTIDE SEQUENCE [LARGE SCALE GENOMIC DNA]</scope>
    <source>
        <strain evidence="5 6">HARRANVET</strain>
    </source>
</reference>
<dbReference type="EMBL" id="JAEDAQ010000287">
    <property type="protein sequence ID" value="MBH9582255.1"/>
    <property type="molecule type" value="Genomic_DNA"/>
</dbReference>
<evidence type="ECO:0000256" key="3">
    <source>
        <dbReference type="ARBA" id="ARBA00022989"/>
    </source>
</evidence>
<keyword evidence="2" id="KW-0812">Transmembrane</keyword>
<dbReference type="Proteomes" id="UP000597038">
    <property type="component" value="Unassembled WGS sequence"/>
</dbReference>
<comment type="caution">
    <text evidence="5">The sequence shown here is derived from an EMBL/GenBank/DDBJ whole genome shotgun (WGS) entry which is preliminary data.</text>
</comment>
<feature type="non-terminal residue" evidence="5">
    <location>
        <position position="1"/>
    </location>
</feature>
<keyword evidence="6" id="KW-1185">Reference proteome</keyword>
<evidence type="ECO:0000313" key="5">
    <source>
        <dbReference type="EMBL" id="MBH9582255.1"/>
    </source>
</evidence>
<comment type="subcellular location">
    <subcellularLocation>
        <location evidence="1">Cell membrane</location>
        <topology evidence="1">Multi-pass membrane protein</topology>
    </subcellularLocation>
</comment>
<proteinExistence type="predicted"/>
<protein>
    <submittedName>
        <fullName evidence="5">Multidrug ABC transporter permease/ATP-binding protein</fullName>
    </submittedName>
</protein>
<name>A0ABS0QSK2_9STAP</name>
<evidence type="ECO:0000256" key="2">
    <source>
        <dbReference type="ARBA" id="ARBA00022692"/>
    </source>
</evidence>
<feature type="non-terminal residue" evidence="5">
    <location>
        <position position="76"/>
    </location>
</feature>
<accession>A0ABS0QSK2</accession>
<organism evidence="5 6">
    <name type="scientific">Staphylococcus felis</name>
    <dbReference type="NCBI Taxonomy" id="46127"/>
    <lineage>
        <taxon>Bacteria</taxon>
        <taxon>Bacillati</taxon>
        <taxon>Bacillota</taxon>
        <taxon>Bacilli</taxon>
        <taxon>Bacillales</taxon>
        <taxon>Staphylococcaceae</taxon>
        <taxon>Staphylococcus</taxon>
    </lineage>
</organism>
<dbReference type="InterPro" id="IPR036640">
    <property type="entry name" value="ABC1_TM_sf"/>
</dbReference>
<dbReference type="SUPFAM" id="SSF90123">
    <property type="entry name" value="ABC transporter transmembrane region"/>
    <property type="match status" value="1"/>
</dbReference>
<sequence>YLGMLVWPLLALGFFFNIVQRGAASYDRIRDIENETNDIQLIQQTEEIPTGEIYIDIRYFKFTDETAPRLQDIVFS</sequence>
<keyword evidence="4" id="KW-0472">Membrane</keyword>
<evidence type="ECO:0000256" key="4">
    <source>
        <dbReference type="ARBA" id="ARBA00023136"/>
    </source>
</evidence>